<dbReference type="Proteomes" id="UP001642360">
    <property type="component" value="Unassembled WGS sequence"/>
</dbReference>
<organism evidence="1 2">
    <name type="scientific">Ilex paraguariensis</name>
    <name type="common">yerba mate</name>
    <dbReference type="NCBI Taxonomy" id="185542"/>
    <lineage>
        <taxon>Eukaryota</taxon>
        <taxon>Viridiplantae</taxon>
        <taxon>Streptophyta</taxon>
        <taxon>Embryophyta</taxon>
        <taxon>Tracheophyta</taxon>
        <taxon>Spermatophyta</taxon>
        <taxon>Magnoliopsida</taxon>
        <taxon>eudicotyledons</taxon>
        <taxon>Gunneridae</taxon>
        <taxon>Pentapetalae</taxon>
        <taxon>asterids</taxon>
        <taxon>campanulids</taxon>
        <taxon>Aquifoliales</taxon>
        <taxon>Aquifoliaceae</taxon>
        <taxon>Ilex</taxon>
    </lineage>
</organism>
<reference evidence="1 2" key="1">
    <citation type="submission" date="2024-02" db="EMBL/GenBank/DDBJ databases">
        <authorList>
            <person name="Vignale AGUSTIN F."/>
            <person name="Sosa J E."/>
            <person name="Modenutti C."/>
        </authorList>
    </citation>
    <scope>NUCLEOTIDE SEQUENCE [LARGE SCALE GENOMIC DNA]</scope>
</reference>
<evidence type="ECO:0000313" key="1">
    <source>
        <dbReference type="EMBL" id="CAK9138739.1"/>
    </source>
</evidence>
<proteinExistence type="predicted"/>
<gene>
    <name evidence="1" type="ORF">ILEXP_LOCUS6089</name>
</gene>
<dbReference type="EMBL" id="CAUOFW020000911">
    <property type="protein sequence ID" value="CAK9138739.1"/>
    <property type="molecule type" value="Genomic_DNA"/>
</dbReference>
<comment type="caution">
    <text evidence="1">The sequence shown here is derived from an EMBL/GenBank/DDBJ whole genome shotgun (WGS) entry which is preliminary data.</text>
</comment>
<name>A0ABC8R1A1_9AQUA</name>
<accession>A0ABC8R1A1</accession>
<keyword evidence="2" id="KW-1185">Reference proteome</keyword>
<evidence type="ECO:0000313" key="2">
    <source>
        <dbReference type="Proteomes" id="UP001642360"/>
    </source>
</evidence>
<sequence>MVVKLTILIEDPRQVERRRLLGIDDADAPTREDLASVLEEVCSLFNATDPLLYHDLHQCWSM</sequence>
<protein>
    <submittedName>
        <fullName evidence="1">Uncharacterized protein</fullName>
    </submittedName>
</protein>
<dbReference type="AlphaFoldDB" id="A0ABC8R1A1"/>